<protein>
    <recommendedName>
        <fullName evidence="2">Protein kinase domain-containing protein</fullName>
    </recommendedName>
</protein>
<dbReference type="Pfam" id="PF00069">
    <property type="entry name" value="Pkinase"/>
    <property type="match status" value="1"/>
</dbReference>
<sequence length="1055" mass="118841">MSSIQHNDEPFYSQHDVEPFLDFFSFVTQTKGKHVGPNLDGAEKPYVPYPLLVQYWTVDRIYRVLSAFTPPIEVSIRLIKTDFLRTFSTLVWIGFDAVRQLSGWFINLDLGDSQLPILSRPSVWPDVLDYRTLLEKLDKHQWFFFPLHFDRNLLQDRTLSTRHILPIDFSENIARDHYIRIEHTSQGPVTRSFVSKVYHGKGADKTYENALSALRALSIKPSPNIVAYYGSFRQSGSCCLILEYVDGRALEQFFNQVNPPSTDEQVMQFWVSIFQVFYGLDRIHQLSRDRNEGYFQGIHQDIKPSNILVKKSLQGTPHEFTPKIADFSFHTNLAATKAQVYLPKPALSDRRFDAPEAAKITTAADIFSIAYLLNRSSQRVEGYFHDGIKLLSAIVDEHERVVGRCLPNDNRTSQALDLVDKYMLKASAKHRRSARNIITKFGILSLDVDQVKRHIFNLETEPISASHSELPAPATQRASNIPDSGYGSASKATAQTYHPPAVQDEGDEHEELRGADAVSVNTDNLSLDLTYDLACAFVDIFAERLFDAADSPAFDRVLRSQVVQRLPDLLRVFALRTAVTDKSPGRRIVSNFTRKNRDRITEAFESMFREEQMDERKEDDGQPDIEEDAKTFAKGEAVKEAEPDVSSKQKVLKWLSSPQLDDDLERRDPQDRTDHQETPVIQTLHDGEVDESSSETLGHKKDLSEAEMERTHSIIGSPSFSSLLAVVRNSSLFDYRNADILHAKAVLKGFNAALVLAAYLEHLVLWHFTINRDKKRFPFNDERIMLSPDIFPSDVPTKIVNATRHIVGWALKALYNIGSPQENYDIGWSSPDYPSLGCALEKFVISGGRGFLTVGAEFTLGRKDKPPMIQRHTSYVDSLNFFLSSPGIPQGHENSELGIELLLRDLNEDADALNPRAAVNFLTNRQNLERPIFRTLDELHTENRSCDRVQVLLPHEMLRGLVPTSNANQQTLSLDGAVIFGRSEMFPWRWADVGEPTGDNTAAAEVDAEDDDTISAQGSMPSSAGTFARLLGRSPNASTSAATTSMTPPTMVSSR</sequence>
<dbReference type="SUPFAM" id="SSF56112">
    <property type="entry name" value="Protein kinase-like (PK-like)"/>
    <property type="match status" value="1"/>
</dbReference>
<organism evidence="3 4">
    <name type="scientific">Podospora didyma</name>
    <dbReference type="NCBI Taxonomy" id="330526"/>
    <lineage>
        <taxon>Eukaryota</taxon>
        <taxon>Fungi</taxon>
        <taxon>Dikarya</taxon>
        <taxon>Ascomycota</taxon>
        <taxon>Pezizomycotina</taxon>
        <taxon>Sordariomycetes</taxon>
        <taxon>Sordariomycetidae</taxon>
        <taxon>Sordariales</taxon>
        <taxon>Podosporaceae</taxon>
        <taxon>Podospora</taxon>
    </lineage>
</organism>
<dbReference type="Gene3D" id="1.10.510.10">
    <property type="entry name" value="Transferase(Phosphotransferase) domain 1"/>
    <property type="match status" value="1"/>
</dbReference>
<dbReference type="Proteomes" id="UP001285441">
    <property type="component" value="Unassembled WGS sequence"/>
</dbReference>
<name>A0AAE0NHM4_9PEZI</name>
<feature type="compositionally biased region" description="Basic and acidic residues" evidence="1">
    <location>
        <begin position="664"/>
        <end position="677"/>
    </location>
</feature>
<feature type="compositionally biased region" description="Polar residues" evidence="1">
    <location>
        <begin position="1014"/>
        <end position="1025"/>
    </location>
</feature>
<feature type="domain" description="Protein kinase" evidence="2">
    <location>
        <begin position="167"/>
        <end position="457"/>
    </location>
</feature>
<evidence type="ECO:0000313" key="4">
    <source>
        <dbReference type="Proteomes" id="UP001285441"/>
    </source>
</evidence>
<dbReference type="InterPro" id="IPR000719">
    <property type="entry name" value="Prot_kinase_dom"/>
</dbReference>
<reference evidence="3" key="1">
    <citation type="journal article" date="2023" name="Mol. Phylogenet. Evol.">
        <title>Genome-scale phylogeny and comparative genomics of the fungal order Sordariales.</title>
        <authorList>
            <person name="Hensen N."/>
            <person name="Bonometti L."/>
            <person name="Westerberg I."/>
            <person name="Brannstrom I.O."/>
            <person name="Guillou S."/>
            <person name="Cros-Aarteil S."/>
            <person name="Calhoun S."/>
            <person name="Haridas S."/>
            <person name="Kuo A."/>
            <person name="Mondo S."/>
            <person name="Pangilinan J."/>
            <person name="Riley R."/>
            <person name="LaButti K."/>
            <person name="Andreopoulos B."/>
            <person name="Lipzen A."/>
            <person name="Chen C."/>
            <person name="Yan M."/>
            <person name="Daum C."/>
            <person name="Ng V."/>
            <person name="Clum A."/>
            <person name="Steindorff A."/>
            <person name="Ohm R.A."/>
            <person name="Martin F."/>
            <person name="Silar P."/>
            <person name="Natvig D.O."/>
            <person name="Lalanne C."/>
            <person name="Gautier V."/>
            <person name="Ament-Velasquez S.L."/>
            <person name="Kruys A."/>
            <person name="Hutchinson M.I."/>
            <person name="Powell A.J."/>
            <person name="Barry K."/>
            <person name="Miller A.N."/>
            <person name="Grigoriev I.V."/>
            <person name="Debuchy R."/>
            <person name="Gladieux P."/>
            <person name="Hiltunen Thoren M."/>
            <person name="Johannesson H."/>
        </authorList>
    </citation>
    <scope>NUCLEOTIDE SEQUENCE</scope>
    <source>
        <strain evidence="3">CBS 232.78</strain>
    </source>
</reference>
<evidence type="ECO:0000256" key="1">
    <source>
        <dbReference type="SAM" id="MobiDB-lite"/>
    </source>
</evidence>
<dbReference type="GO" id="GO:0007165">
    <property type="term" value="P:signal transduction"/>
    <property type="evidence" value="ECO:0007669"/>
    <property type="project" value="TreeGrafter"/>
</dbReference>
<dbReference type="GO" id="GO:0004672">
    <property type="term" value="F:protein kinase activity"/>
    <property type="evidence" value="ECO:0007669"/>
    <property type="project" value="InterPro"/>
</dbReference>
<dbReference type="GO" id="GO:0005524">
    <property type="term" value="F:ATP binding"/>
    <property type="evidence" value="ECO:0007669"/>
    <property type="project" value="InterPro"/>
</dbReference>
<dbReference type="SMART" id="SM00220">
    <property type="entry name" value="S_TKc"/>
    <property type="match status" value="1"/>
</dbReference>
<comment type="caution">
    <text evidence="3">The sequence shown here is derived from an EMBL/GenBank/DDBJ whole genome shotgun (WGS) entry which is preliminary data.</text>
</comment>
<keyword evidence="4" id="KW-1185">Reference proteome</keyword>
<feature type="region of interest" description="Disordered" evidence="1">
    <location>
        <begin position="659"/>
        <end position="698"/>
    </location>
</feature>
<dbReference type="CDD" id="cd00180">
    <property type="entry name" value="PKc"/>
    <property type="match status" value="1"/>
</dbReference>
<dbReference type="AlphaFoldDB" id="A0AAE0NHM4"/>
<proteinExistence type="predicted"/>
<feature type="region of interest" description="Disordered" evidence="1">
    <location>
        <begin position="1010"/>
        <end position="1055"/>
    </location>
</feature>
<feature type="region of interest" description="Disordered" evidence="1">
    <location>
        <begin position="466"/>
        <end position="493"/>
    </location>
</feature>
<dbReference type="PANTHER" id="PTHR48011">
    <property type="entry name" value="CCR4-NOT TRANSCRIPTIONAL COMPLEX SUBUNIT CAF120-RELATED"/>
    <property type="match status" value="1"/>
</dbReference>
<evidence type="ECO:0000313" key="3">
    <source>
        <dbReference type="EMBL" id="KAK3381708.1"/>
    </source>
</evidence>
<gene>
    <name evidence="3" type="ORF">B0H63DRAFT_524397</name>
</gene>
<dbReference type="InterPro" id="IPR011009">
    <property type="entry name" value="Kinase-like_dom_sf"/>
</dbReference>
<dbReference type="InterPro" id="IPR052751">
    <property type="entry name" value="Plant_MAPKKK"/>
</dbReference>
<dbReference type="EMBL" id="JAULSW010000005">
    <property type="protein sequence ID" value="KAK3381708.1"/>
    <property type="molecule type" value="Genomic_DNA"/>
</dbReference>
<evidence type="ECO:0000259" key="2">
    <source>
        <dbReference type="PROSITE" id="PS50011"/>
    </source>
</evidence>
<accession>A0AAE0NHM4</accession>
<feature type="compositionally biased region" description="Low complexity" evidence="1">
    <location>
        <begin position="1034"/>
        <end position="1055"/>
    </location>
</feature>
<reference evidence="3" key="2">
    <citation type="submission" date="2023-06" db="EMBL/GenBank/DDBJ databases">
        <authorList>
            <consortium name="Lawrence Berkeley National Laboratory"/>
            <person name="Haridas S."/>
            <person name="Hensen N."/>
            <person name="Bonometti L."/>
            <person name="Westerberg I."/>
            <person name="Brannstrom I.O."/>
            <person name="Guillou S."/>
            <person name="Cros-Aarteil S."/>
            <person name="Calhoun S."/>
            <person name="Kuo A."/>
            <person name="Mondo S."/>
            <person name="Pangilinan J."/>
            <person name="Riley R."/>
            <person name="LaButti K."/>
            <person name="Andreopoulos B."/>
            <person name="Lipzen A."/>
            <person name="Chen C."/>
            <person name="Yanf M."/>
            <person name="Daum C."/>
            <person name="Ng V."/>
            <person name="Clum A."/>
            <person name="Steindorff A."/>
            <person name="Ohm R."/>
            <person name="Martin F."/>
            <person name="Silar P."/>
            <person name="Natvig D."/>
            <person name="Lalanne C."/>
            <person name="Gautier V."/>
            <person name="Ament-velasquez S.L."/>
            <person name="Kruys A."/>
            <person name="Hutchinson M.I."/>
            <person name="Powell A.J."/>
            <person name="Barry K."/>
            <person name="Miller A.N."/>
            <person name="Grigoriev I.V."/>
            <person name="Debuchy R."/>
            <person name="Gladieux P."/>
            <person name="Thoren M.H."/>
            <person name="Johannesson H."/>
        </authorList>
    </citation>
    <scope>NUCLEOTIDE SEQUENCE</scope>
    <source>
        <strain evidence="3">CBS 232.78</strain>
    </source>
</reference>
<dbReference type="PANTHER" id="PTHR48011:SF4">
    <property type="entry name" value="MITOGEN-ACTIVATED PROTEIN KINASE KINASE KINASE 19"/>
    <property type="match status" value="1"/>
</dbReference>
<dbReference type="PROSITE" id="PS50011">
    <property type="entry name" value="PROTEIN_KINASE_DOM"/>
    <property type="match status" value="1"/>
</dbReference>